<accession>A0A919U2B9</accession>
<evidence type="ECO:0000313" key="2">
    <source>
        <dbReference type="EMBL" id="GIG35903.1"/>
    </source>
</evidence>
<dbReference type="Gene3D" id="3.30.460.10">
    <property type="entry name" value="Beta Polymerase, domain 2"/>
    <property type="match status" value="1"/>
</dbReference>
<dbReference type="GO" id="GO:0016779">
    <property type="term" value="F:nucleotidyltransferase activity"/>
    <property type="evidence" value="ECO:0007669"/>
    <property type="project" value="InterPro"/>
</dbReference>
<dbReference type="InterPro" id="IPR036390">
    <property type="entry name" value="WH_DNA-bd_sf"/>
</dbReference>
<feature type="domain" description="Polymerase nucleotidyl transferase" evidence="1">
    <location>
        <begin position="96"/>
        <end position="146"/>
    </location>
</feature>
<evidence type="ECO:0000313" key="3">
    <source>
        <dbReference type="Proteomes" id="UP000642125"/>
    </source>
</evidence>
<keyword evidence="3" id="KW-1185">Reference proteome</keyword>
<dbReference type="EMBL" id="BONO01000007">
    <property type="protein sequence ID" value="GIG35903.1"/>
    <property type="molecule type" value="Genomic_DNA"/>
</dbReference>
<name>A0A919U2B9_9CELL</name>
<sequence length="209" mass="22595">MDLSTPMTSVLPSAHGPVLAVLYRSGQPLTGRQVAELTHPRVSQSRTAEILRDLASAGLVSAIPAGAAVLYRINEEHLLYDAVVQLSTVRERLWERIATAVSAFDLPPLAVVVFGSAARGDGHPGSDIDLLVVLPEQVDETSLLWWHDLDELTSSIRRWTGNDVDLLTYSSGQLAELAAAGERLLAEIRRDGRFVVGSRSIIPSPEKVA</sequence>
<comment type="caution">
    <text evidence="2">The sequence shown here is derived from an EMBL/GenBank/DDBJ whole genome shotgun (WGS) entry which is preliminary data.</text>
</comment>
<dbReference type="Proteomes" id="UP000642125">
    <property type="component" value="Unassembled WGS sequence"/>
</dbReference>
<dbReference type="InterPro" id="IPR002934">
    <property type="entry name" value="Polymerase_NTP_transf_dom"/>
</dbReference>
<dbReference type="SUPFAM" id="SSF81301">
    <property type="entry name" value="Nucleotidyltransferase"/>
    <property type="match status" value="1"/>
</dbReference>
<dbReference type="CDD" id="cd05403">
    <property type="entry name" value="NT_KNTase_like"/>
    <property type="match status" value="1"/>
</dbReference>
<protein>
    <recommendedName>
        <fullName evidence="1">Polymerase nucleotidyl transferase domain-containing protein</fullName>
    </recommendedName>
</protein>
<evidence type="ECO:0000259" key="1">
    <source>
        <dbReference type="Pfam" id="PF01909"/>
    </source>
</evidence>
<dbReference type="Pfam" id="PF01909">
    <property type="entry name" value="NTP_transf_2"/>
    <property type="match status" value="1"/>
</dbReference>
<proteinExistence type="predicted"/>
<gene>
    <name evidence="2" type="ORF">Cpa01nite_12840</name>
</gene>
<reference evidence="2" key="1">
    <citation type="submission" date="2021-01" db="EMBL/GenBank/DDBJ databases">
        <title>Whole genome shotgun sequence of Cellulomonas pakistanensis NBRC 110800.</title>
        <authorList>
            <person name="Komaki H."/>
            <person name="Tamura T."/>
        </authorList>
    </citation>
    <scope>NUCLEOTIDE SEQUENCE</scope>
    <source>
        <strain evidence="2">NBRC 110800</strain>
    </source>
</reference>
<dbReference type="InterPro" id="IPR043519">
    <property type="entry name" value="NT_sf"/>
</dbReference>
<organism evidence="2 3">
    <name type="scientific">Cellulomonas pakistanensis</name>
    <dbReference type="NCBI Taxonomy" id="992287"/>
    <lineage>
        <taxon>Bacteria</taxon>
        <taxon>Bacillati</taxon>
        <taxon>Actinomycetota</taxon>
        <taxon>Actinomycetes</taxon>
        <taxon>Micrococcales</taxon>
        <taxon>Cellulomonadaceae</taxon>
        <taxon>Cellulomonas</taxon>
    </lineage>
</organism>
<dbReference type="SUPFAM" id="SSF46785">
    <property type="entry name" value="Winged helix' DNA-binding domain"/>
    <property type="match status" value="1"/>
</dbReference>
<dbReference type="AlphaFoldDB" id="A0A919U2B9"/>